<keyword evidence="2" id="KW-1185">Reference proteome</keyword>
<evidence type="ECO:0000313" key="2">
    <source>
        <dbReference type="Proteomes" id="UP000054630"/>
    </source>
</evidence>
<gene>
    <name evidence="1" type="ORF">T07_9562</name>
</gene>
<dbReference type="AlphaFoldDB" id="A0A0V0S1J6"/>
<sequence length="72" mass="8484">MHSHVKQELHDYRMTIAKNDDVRLTENFQQIEPLQLIRVELSWPVALFPSRGRTVDSQQLVEQQYVSPIPLL</sequence>
<name>A0A0V0S1J6_9BILA</name>
<dbReference type="EMBL" id="JYDL01000047">
    <property type="protein sequence ID" value="KRX20616.1"/>
    <property type="molecule type" value="Genomic_DNA"/>
</dbReference>
<comment type="caution">
    <text evidence="1">The sequence shown here is derived from an EMBL/GenBank/DDBJ whole genome shotgun (WGS) entry which is preliminary data.</text>
</comment>
<organism evidence="1 2">
    <name type="scientific">Trichinella nelsoni</name>
    <dbReference type="NCBI Taxonomy" id="6336"/>
    <lineage>
        <taxon>Eukaryota</taxon>
        <taxon>Metazoa</taxon>
        <taxon>Ecdysozoa</taxon>
        <taxon>Nematoda</taxon>
        <taxon>Enoplea</taxon>
        <taxon>Dorylaimia</taxon>
        <taxon>Trichinellida</taxon>
        <taxon>Trichinellidae</taxon>
        <taxon>Trichinella</taxon>
    </lineage>
</organism>
<dbReference type="OrthoDB" id="5925557at2759"/>
<proteinExistence type="predicted"/>
<reference evidence="1 2" key="1">
    <citation type="submission" date="2015-01" db="EMBL/GenBank/DDBJ databases">
        <title>Evolution of Trichinella species and genotypes.</title>
        <authorList>
            <person name="Korhonen P.K."/>
            <person name="Edoardo P."/>
            <person name="Giuseppe L.R."/>
            <person name="Gasser R.B."/>
        </authorList>
    </citation>
    <scope>NUCLEOTIDE SEQUENCE [LARGE SCALE GENOMIC DNA]</scope>
    <source>
        <strain evidence="1">ISS37</strain>
    </source>
</reference>
<protein>
    <submittedName>
        <fullName evidence="1">Uncharacterized protein</fullName>
    </submittedName>
</protein>
<dbReference type="Proteomes" id="UP000054630">
    <property type="component" value="Unassembled WGS sequence"/>
</dbReference>
<accession>A0A0V0S1J6</accession>
<evidence type="ECO:0000313" key="1">
    <source>
        <dbReference type="EMBL" id="KRX20616.1"/>
    </source>
</evidence>